<organism evidence="3 4">
    <name type="scientific">Symbiodinium pilosum</name>
    <name type="common">Dinoflagellate</name>
    <dbReference type="NCBI Taxonomy" id="2952"/>
    <lineage>
        <taxon>Eukaryota</taxon>
        <taxon>Sar</taxon>
        <taxon>Alveolata</taxon>
        <taxon>Dinophyceae</taxon>
        <taxon>Suessiales</taxon>
        <taxon>Symbiodiniaceae</taxon>
        <taxon>Symbiodinium</taxon>
    </lineage>
</organism>
<dbReference type="AlphaFoldDB" id="A0A812JTT6"/>
<evidence type="ECO:0000313" key="4">
    <source>
        <dbReference type="Proteomes" id="UP000649617"/>
    </source>
</evidence>
<evidence type="ECO:0000313" key="3">
    <source>
        <dbReference type="EMBL" id="CAE7215574.1"/>
    </source>
</evidence>
<name>A0A812JTT6_SYMPI</name>
<dbReference type="Proteomes" id="UP000649617">
    <property type="component" value="Unassembled WGS sequence"/>
</dbReference>
<gene>
    <name evidence="3" type="ORF">SPIL2461_LOCUS2576</name>
</gene>
<evidence type="ECO:0000259" key="2">
    <source>
        <dbReference type="PROSITE" id="PS50020"/>
    </source>
</evidence>
<feature type="compositionally biased region" description="Basic and acidic residues" evidence="1">
    <location>
        <begin position="50"/>
        <end position="59"/>
    </location>
</feature>
<feature type="region of interest" description="Disordered" evidence="1">
    <location>
        <begin position="150"/>
        <end position="189"/>
    </location>
</feature>
<feature type="compositionally biased region" description="Low complexity" evidence="1">
    <location>
        <begin position="26"/>
        <end position="35"/>
    </location>
</feature>
<comment type="caution">
    <text evidence="3">The sequence shown here is derived from an EMBL/GenBank/DDBJ whole genome shotgun (WGS) entry which is preliminary data.</text>
</comment>
<proteinExistence type="predicted"/>
<accession>A0A812JTT6</accession>
<feature type="compositionally biased region" description="Basic and acidic residues" evidence="1">
    <location>
        <begin position="87"/>
        <end position="106"/>
    </location>
</feature>
<dbReference type="PROSITE" id="PS50020">
    <property type="entry name" value="WW_DOMAIN_2"/>
    <property type="match status" value="1"/>
</dbReference>
<protein>
    <recommendedName>
        <fullName evidence="2">WW domain-containing protein</fullName>
    </recommendedName>
</protein>
<feature type="domain" description="WW" evidence="2">
    <location>
        <begin position="154"/>
        <end position="189"/>
    </location>
</feature>
<feature type="compositionally biased region" description="Polar residues" evidence="1">
    <location>
        <begin position="111"/>
        <end position="125"/>
    </location>
</feature>
<reference evidence="3" key="1">
    <citation type="submission" date="2021-02" db="EMBL/GenBank/DDBJ databases">
        <authorList>
            <person name="Dougan E. K."/>
            <person name="Rhodes N."/>
            <person name="Thang M."/>
            <person name="Chan C."/>
        </authorList>
    </citation>
    <scope>NUCLEOTIDE SEQUENCE</scope>
</reference>
<sequence length="189" mass="21824">MADAMLQSQADRWTGEADHQRYQNHWGSSWSSWGRWGKEKERQWSSPWAKEPRSLHHNGDSGAHQSSQEQWAKDDSDDDWGSWTAPKEPRTVEVVEVQPKEPEAKRPRLANGNSEAGSSQVQSAPKASVWKRMESTRQAGIFYYLNTITNETQVEPPPPWQKLQSRRNPDTSYYWNPETSEALLEKPDM</sequence>
<feature type="region of interest" description="Disordered" evidence="1">
    <location>
        <begin position="1"/>
        <end position="131"/>
    </location>
</feature>
<dbReference type="InterPro" id="IPR001202">
    <property type="entry name" value="WW_dom"/>
</dbReference>
<keyword evidence="4" id="KW-1185">Reference proteome</keyword>
<feature type="compositionally biased region" description="Polar residues" evidence="1">
    <location>
        <begin position="1"/>
        <end position="11"/>
    </location>
</feature>
<feature type="compositionally biased region" description="Polar residues" evidence="1">
    <location>
        <begin position="170"/>
        <end position="179"/>
    </location>
</feature>
<evidence type="ECO:0000256" key="1">
    <source>
        <dbReference type="SAM" id="MobiDB-lite"/>
    </source>
</evidence>
<dbReference type="EMBL" id="CAJNIZ010002858">
    <property type="protein sequence ID" value="CAE7215574.1"/>
    <property type="molecule type" value="Genomic_DNA"/>
</dbReference>